<feature type="domain" description="Aminoglycoside phosphotransferase" evidence="1">
    <location>
        <begin position="25"/>
        <end position="231"/>
    </location>
</feature>
<dbReference type="EMBL" id="LAZL01000018">
    <property type="protein sequence ID" value="KMT64873.1"/>
    <property type="molecule type" value="Genomic_DNA"/>
</dbReference>
<keyword evidence="3" id="KW-1185">Reference proteome</keyword>
<protein>
    <recommendedName>
        <fullName evidence="1">Aminoglycoside phosphotransferase domain-containing protein</fullName>
    </recommendedName>
</protein>
<reference evidence="2 3" key="1">
    <citation type="submission" date="2015-04" db="EMBL/GenBank/DDBJ databases">
        <title>Draft Genome Sequence of the Novel Agar-Digesting Marine Bacterium Q1.</title>
        <authorList>
            <person name="Li Y."/>
            <person name="Li D."/>
            <person name="Chen G."/>
            <person name="Du Z."/>
        </authorList>
    </citation>
    <scope>NUCLEOTIDE SEQUENCE [LARGE SCALE GENOMIC DNA]</scope>
    <source>
        <strain evidence="2 3">Q1</strain>
    </source>
</reference>
<dbReference type="Gene3D" id="3.90.1200.10">
    <property type="match status" value="1"/>
</dbReference>
<proteinExistence type="predicted"/>
<evidence type="ECO:0000313" key="2">
    <source>
        <dbReference type="EMBL" id="KMT64873.1"/>
    </source>
</evidence>
<gene>
    <name evidence="2" type="ORF">XM47_11720</name>
</gene>
<dbReference type="Proteomes" id="UP000037600">
    <property type="component" value="Unassembled WGS sequence"/>
</dbReference>
<sequence length="262" mass="29922">MIKPTQISAEDIKWIEEKVGSVHSIKVLTSGLTNNCFKVKTQTGLFFVKKFNLSRLDKQAIQNEQQVRQWAESVNLSPLTFFYSQTLNLLIQRFEVAGDLASSNLAMDDKIQQVATCLARLHQQALQPHTKLTKQDLTHESSLLIARAQRSTADYKNLIQLCKKLDENSQLNCLCHGDMSFQNLLLGSENKIIDWEYARLAEVEYDLASSIVINQLTLAQQQSLIEKYQAAMANKRISIDKITDYQIVFTEINKLWHLSESD</sequence>
<dbReference type="STRING" id="1513271.XM47_11720"/>
<dbReference type="OrthoDB" id="179763at2"/>
<name>A0A0J8GW20_9ALTE</name>
<dbReference type="Pfam" id="PF01636">
    <property type="entry name" value="APH"/>
    <property type="match status" value="1"/>
</dbReference>
<dbReference type="InterPro" id="IPR002575">
    <property type="entry name" value="Aminoglycoside_PTrfase"/>
</dbReference>
<dbReference type="RefSeq" id="WP_048692698.1">
    <property type="nucleotide sequence ID" value="NZ_KQ130492.1"/>
</dbReference>
<accession>A0A0J8GW20</accession>
<evidence type="ECO:0000259" key="1">
    <source>
        <dbReference type="Pfam" id="PF01636"/>
    </source>
</evidence>
<dbReference type="SUPFAM" id="SSF56112">
    <property type="entry name" value="Protein kinase-like (PK-like)"/>
    <property type="match status" value="1"/>
</dbReference>
<comment type="caution">
    <text evidence="2">The sequence shown here is derived from an EMBL/GenBank/DDBJ whole genome shotgun (WGS) entry which is preliminary data.</text>
</comment>
<evidence type="ECO:0000313" key="3">
    <source>
        <dbReference type="Proteomes" id="UP000037600"/>
    </source>
</evidence>
<organism evidence="2 3">
    <name type="scientific">Catenovulum maritimum</name>
    <dbReference type="NCBI Taxonomy" id="1513271"/>
    <lineage>
        <taxon>Bacteria</taxon>
        <taxon>Pseudomonadati</taxon>
        <taxon>Pseudomonadota</taxon>
        <taxon>Gammaproteobacteria</taxon>
        <taxon>Alteromonadales</taxon>
        <taxon>Alteromonadaceae</taxon>
        <taxon>Catenovulum</taxon>
    </lineage>
</organism>
<dbReference type="AlphaFoldDB" id="A0A0J8GW20"/>
<dbReference type="InterPro" id="IPR011009">
    <property type="entry name" value="Kinase-like_dom_sf"/>
</dbReference>